<evidence type="ECO:0000313" key="2">
    <source>
        <dbReference type="Proteomes" id="UP001501231"/>
    </source>
</evidence>
<evidence type="ECO:0000313" key="1">
    <source>
        <dbReference type="EMBL" id="GAA2401248.1"/>
    </source>
</evidence>
<comment type="caution">
    <text evidence="1">The sequence shown here is derived from an EMBL/GenBank/DDBJ whole genome shotgun (WGS) entry which is preliminary data.</text>
</comment>
<organism evidence="1 2">
    <name type="scientific">Actinomadura vinacea</name>
    <dbReference type="NCBI Taxonomy" id="115336"/>
    <lineage>
        <taxon>Bacteria</taxon>
        <taxon>Bacillati</taxon>
        <taxon>Actinomycetota</taxon>
        <taxon>Actinomycetes</taxon>
        <taxon>Streptosporangiales</taxon>
        <taxon>Thermomonosporaceae</taxon>
        <taxon>Actinomadura</taxon>
    </lineage>
</organism>
<dbReference type="RefSeq" id="WP_344586738.1">
    <property type="nucleotide sequence ID" value="NZ_BAAARW010000002.1"/>
</dbReference>
<name>A0ABN3ICX6_9ACTN</name>
<sequence length="152" mass="16107">MLLAIWASGLTVSCQDVERAGNRGAAEKNGTGELRSDIEPLVRRFGDLSGSPQVRWMSGTYGDPRNPGPSMYWIDAVITLDPVKVAQLTGAYAPVAAQAAPDVVKGLRPHLPPGPFKTSEALDTAFEKQEGWGVTAYLDTGANILVLVAQGT</sequence>
<reference evidence="1 2" key="1">
    <citation type="journal article" date="2019" name="Int. J. Syst. Evol. Microbiol.">
        <title>The Global Catalogue of Microorganisms (GCM) 10K type strain sequencing project: providing services to taxonomists for standard genome sequencing and annotation.</title>
        <authorList>
            <consortium name="The Broad Institute Genomics Platform"/>
            <consortium name="The Broad Institute Genome Sequencing Center for Infectious Disease"/>
            <person name="Wu L."/>
            <person name="Ma J."/>
        </authorList>
    </citation>
    <scope>NUCLEOTIDE SEQUENCE [LARGE SCALE GENOMIC DNA]</scope>
    <source>
        <strain evidence="1 2">JCM 3325</strain>
    </source>
</reference>
<gene>
    <name evidence="1" type="ORF">GCM10010191_05640</name>
</gene>
<accession>A0ABN3ICX6</accession>
<dbReference type="Proteomes" id="UP001501231">
    <property type="component" value="Unassembled WGS sequence"/>
</dbReference>
<dbReference type="EMBL" id="BAAARW010000002">
    <property type="protein sequence ID" value="GAA2401248.1"/>
    <property type="molecule type" value="Genomic_DNA"/>
</dbReference>
<proteinExistence type="predicted"/>
<protein>
    <submittedName>
        <fullName evidence="1">Uncharacterized protein</fullName>
    </submittedName>
</protein>
<keyword evidence="2" id="KW-1185">Reference proteome</keyword>